<evidence type="ECO:0000313" key="3">
    <source>
        <dbReference type="Proteomes" id="UP000237481"/>
    </source>
</evidence>
<keyword evidence="3" id="KW-1185">Reference proteome</keyword>
<name>A0A2S4L9B0_9HYPO</name>
<keyword evidence="1" id="KW-0732">Signal</keyword>
<sequence>MKHSALLAVSASLLLPVSASRLALRADGGNGGDASDERKEKVCYPAIEGGITAPCVEIVNIESACEPNGTESINYAAHAQCMCNGSFFVDWRACQSCLLVHGLRSERDNAY</sequence>
<evidence type="ECO:0000313" key="2">
    <source>
        <dbReference type="EMBL" id="POR39035.1"/>
    </source>
</evidence>
<reference evidence="2 3" key="1">
    <citation type="submission" date="2018-01" db="EMBL/GenBank/DDBJ databases">
        <title>Harnessing the power of phylogenomics to disentangle the directionality and signatures of interkingdom host jumping in the parasitic fungal genus Tolypocladium.</title>
        <authorList>
            <person name="Quandt C.A."/>
            <person name="Patterson W."/>
            <person name="Spatafora J.W."/>
        </authorList>
    </citation>
    <scope>NUCLEOTIDE SEQUENCE [LARGE SCALE GENOMIC DNA]</scope>
    <source>
        <strain evidence="2 3">NRBC 100945</strain>
    </source>
</reference>
<organism evidence="2 3">
    <name type="scientific">Tolypocladium paradoxum</name>
    <dbReference type="NCBI Taxonomy" id="94208"/>
    <lineage>
        <taxon>Eukaryota</taxon>
        <taxon>Fungi</taxon>
        <taxon>Dikarya</taxon>
        <taxon>Ascomycota</taxon>
        <taxon>Pezizomycotina</taxon>
        <taxon>Sordariomycetes</taxon>
        <taxon>Hypocreomycetidae</taxon>
        <taxon>Hypocreales</taxon>
        <taxon>Ophiocordycipitaceae</taxon>
        <taxon>Tolypocladium</taxon>
    </lineage>
</organism>
<dbReference type="STRING" id="94208.A0A2S4L9B0"/>
<proteinExistence type="predicted"/>
<protein>
    <submittedName>
        <fullName evidence="2">Uncharacterized protein</fullName>
    </submittedName>
</protein>
<dbReference type="OrthoDB" id="4331875at2759"/>
<dbReference type="EMBL" id="PKSG01000078">
    <property type="protein sequence ID" value="POR39035.1"/>
    <property type="molecule type" value="Genomic_DNA"/>
</dbReference>
<comment type="caution">
    <text evidence="2">The sequence shown here is derived from an EMBL/GenBank/DDBJ whole genome shotgun (WGS) entry which is preliminary data.</text>
</comment>
<evidence type="ECO:0000256" key="1">
    <source>
        <dbReference type="SAM" id="SignalP"/>
    </source>
</evidence>
<dbReference type="AlphaFoldDB" id="A0A2S4L9B0"/>
<accession>A0A2S4L9B0</accession>
<feature type="signal peptide" evidence="1">
    <location>
        <begin position="1"/>
        <end position="19"/>
    </location>
</feature>
<gene>
    <name evidence="2" type="ORF">TPAR_00768</name>
</gene>
<dbReference type="Proteomes" id="UP000237481">
    <property type="component" value="Unassembled WGS sequence"/>
</dbReference>
<feature type="chain" id="PRO_5015646125" evidence="1">
    <location>
        <begin position="20"/>
        <end position="111"/>
    </location>
</feature>